<dbReference type="EMBL" id="FWFR01000003">
    <property type="protein sequence ID" value="SLN74204.1"/>
    <property type="molecule type" value="Genomic_DNA"/>
</dbReference>
<dbReference type="Pfam" id="PF11994">
    <property type="entry name" value="DUF3489"/>
    <property type="match status" value="1"/>
</dbReference>
<evidence type="ECO:0000313" key="2">
    <source>
        <dbReference type="EMBL" id="SLN74204.1"/>
    </source>
</evidence>
<gene>
    <name evidence="2" type="ORF">OCH7691_03710</name>
</gene>
<keyword evidence="3" id="KW-1185">Reference proteome</keyword>
<organism evidence="2 3">
    <name type="scientific">Oceanibacterium hippocampi</name>
    <dbReference type="NCBI Taxonomy" id="745714"/>
    <lineage>
        <taxon>Bacteria</taxon>
        <taxon>Pseudomonadati</taxon>
        <taxon>Pseudomonadota</taxon>
        <taxon>Alphaproteobacteria</taxon>
        <taxon>Sneathiellales</taxon>
        <taxon>Sneathiellaceae</taxon>
        <taxon>Oceanibacterium</taxon>
    </lineage>
</organism>
<name>A0A1Y5TVG9_9PROT</name>
<dbReference type="InParanoid" id="A0A1Y5TVG9"/>
<dbReference type="InterPro" id="IPR021880">
    <property type="entry name" value="DUF3489"/>
</dbReference>
<dbReference type="OrthoDB" id="7206991at2"/>
<accession>A0A1Y5TVG9</accession>
<feature type="compositionally biased region" description="Low complexity" evidence="1">
    <location>
        <begin position="10"/>
        <end position="28"/>
    </location>
</feature>
<evidence type="ECO:0000313" key="3">
    <source>
        <dbReference type="Proteomes" id="UP000193200"/>
    </source>
</evidence>
<protein>
    <recommendedName>
        <fullName evidence="4">DUF3489 domain-containing protein</fullName>
    </recommendedName>
</protein>
<dbReference type="Proteomes" id="UP000193200">
    <property type="component" value="Unassembled WGS sequence"/>
</dbReference>
<feature type="region of interest" description="Disordered" evidence="1">
    <location>
        <begin position="1"/>
        <end position="28"/>
    </location>
</feature>
<evidence type="ECO:0000256" key="1">
    <source>
        <dbReference type="SAM" id="MobiDB-lite"/>
    </source>
</evidence>
<dbReference type="RefSeq" id="WP_085885022.1">
    <property type="nucleotide sequence ID" value="NZ_FWFR01000003.1"/>
</dbReference>
<proteinExistence type="predicted"/>
<reference evidence="2 3" key="1">
    <citation type="submission" date="2017-03" db="EMBL/GenBank/DDBJ databases">
        <authorList>
            <person name="Afonso C.L."/>
            <person name="Miller P.J."/>
            <person name="Scott M.A."/>
            <person name="Spackman E."/>
            <person name="Goraichik I."/>
            <person name="Dimitrov K.M."/>
            <person name="Suarez D.L."/>
            <person name="Swayne D.E."/>
        </authorList>
    </citation>
    <scope>NUCLEOTIDE SEQUENCE [LARGE SCALE GENOMIC DNA]</scope>
    <source>
        <strain evidence="2 3">CECT 7691</strain>
    </source>
</reference>
<evidence type="ECO:0008006" key="4">
    <source>
        <dbReference type="Google" id="ProtNLM"/>
    </source>
</evidence>
<sequence>MTQISTKPESVSTSTQDSATSTAKSTKTTALLKLLRSKRGASLEQLQKASGWQAHSVRGFLSGTVRKKLGHTLVKEAGKDGRKRYRIEGSAAIK</sequence>
<dbReference type="AlphaFoldDB" id="A0A1Y5TVG9"/>